<organism evidence="1 2">
    <name type="scientific">Lindgomyces ingoldianus</name>
    <dbReference type="NCBI Taxonomy" id="673940"/>
    <lineage>
        <taxon>Eukaryota</taxon>
        <taxon>Fungi</taxon>
        <taxon>Dikarya</taxon>
        <taxon>Ascomycota</taxon>
        <taxon>Pezizomycotina</taxon>
        <taxon>Dothideomycetes</taxon>
        <taxon>Pleosporomycetidae</taxon>
        <taxon>Pleosporales</taxon>
        <taxon>Lindgomycetaceae</taxon>
        <taxon>Lindgomyces</taxon>
    </lineage>
</organism>
<dbReference type="EMBL" id="MU003524">
    <property type="protein sequence ID" value="KAF2466506.1"/>
    <property type="molecule type" value="Genomic_DNA"/>
</dbReference>
<evidence type="ECO:0000313" key="2">
    <source>
        <dbReference type="Proteomes" id="UP000799755"/>
    </source>
</evidence>
<name>A0ACB6QK52_9PLEO</name>
<reference evidence="1" key="1">
    <citation type="journal article" date="2020" name="Stud. Mycol.">
        <title>101 Dothideomycetes genomes: a test case for predicting lifestyles and emergence of pathogens.</title>
        <authorList>
            <person name="Haridas S."/>
            <person name="Albert R."/>
            <person name="Binder M."/>
            <person name="Bloem J."/>
            <person name="Labutti K."/>
            <person name="Salamov A."/>
            <person name="Andreopoulos B."/>
            <person name="Baker S."/>
            <person name="Barry K."/>
            <person name="Bills G."/>
            <person name="Bluhm B."/>
            <person name="Cannon C."/>
            <person name="Castanera R."/>
            <person name="Culley D."/>
            <person name="Daum C."/>
            <person name="Ezra D."/>
            <person name="Gonzalez J."/>
            <person name="Henrissat B."/>
            <person name="Kuo A."/>
            <person name="Liang C."/>
            <person name="Lipzen A."/>
            <person name="Lutzoni F."/>
            <person name="Magnuson J."/>
            <person name="Mondo S."/>
            <person name="Nolan M."/>
            <person name="Ohm R."/>
            <person name="Pangilinan J."/>
            <person name="Park H.-J."/>
            <person name="Ramirez L."/>
            <person name="Alfaro M."/>
            <person name="Sun H."/>
            <person name="Tritt A."/>
            <person name="Yoshinaga Y."/>
            <person name="Zwiers L.-H."/>
            <person name="Turgeon B."/>
            <person name="Goodwin S."/>
            <person name="Spatafora J."/>
            <person name="Crous P."/>
            <person name="Grigoriev I."/>
        </authorList>
    </citation>
    <scope>NUCLEOTIDE SEQUENCE</scope>
    <source>
        <strain evidence="1">ATCC 200398</strain>
    </source>
</reference>
<dbReference type="Proteomes" id="UP000799755">
    <property type="component" value="Unassembled WGS sequence"/>
</dbReference>
<protein>
    <submittedName>
        <fullName evidence="1">Uncharacterized protein</fullName>
    </submittedName>
</protein>
<evidence type="ECO:0000313" key="1">
    <source>
        <dbReference type="EMBL" id="KAF2466506.1"/>
    </source>
</evidence>
<comment type="caution">
    <text evidence="1">The sequence shown here is derived from an EMBL/GenBank/DDBJ whole genome shotgun (WGS) entry which is preliminary data.</text>
</comment>
<gene>
    <name evidence="1" type="ORF">BDR25DRAFT_306056</name>
</gene>
<sequence>MVAFTTIAFSAAALLGFASAAPNTPPSTGVIHRIFAGSTVANKGLHFEPENIVAEIGDLIEVHFLPKNHSFVQSSFDKPCEPINDNAVFSGFQFNTMAGEAPNVFTFPVLDKKPFWFYCSQTAGNHCQMGMSGVINQNFDGAATLTAYKAKAALTGPSISGKIPSNGGRVLPNKPL</sequence>
<keyword evidence="2" id="KW-1185">Reference proteome</keyword>
<proteinExistence type="predicted"/>
<accession>A0ACB6QK52</accession>